<accession>A0A5E4MS57</accession>
<dbReference type="Proteomes" id="UP000325440">
    <property type="component" value="Unassembled WGS sequence"/>
</dbReference>
<name>A0A5E4MS57_9HEMI</name>
<keyword evidence="2" id="KW-1185">Reference proteome</keyword>
<dbReference type="AlphaFoldDB" id="A0A5E4MS57"/>
<gene>
    <name evidence="1" type="ORF">CINCED_3A025000</name>
</gene>
<proteinExistence type="predicted"/>
<organism evidence="1 2">
    <name type="scientific">Cinara cedri</name>
    <dbReference type="NCBI Taxonomy" id="506608"/>
    <lineage>
        <taxon>Eukaryota</taxon>
        <taxon>Metazoa</taxon>
        <taxon>Ecdysozoa</taxon>
        <taxon>Arthropoda</taxon>
        <taxon>Hexapoda</taxon>
        <taxon>Insecta</taxon>
        <taxon>Pterygota</taxon>
        <taxon>Neoptera</taxon>
        <taxon>Paraneoptera</taxon>
        <taxon>Hemiptera</taxon>
        <taxon>Sternorrhyncha</taxon>
        <taxon>Aphidomorpha</taxon>
        <taxon>Aphidoidea</taxon>
        <taxon>Aphididae</taxon>
        <taxon>Lachninae</taxon>
        <taxon>Cinara</taxon>
    </lineage>
</organism>
<protein>
    <submittedName>
        <fullName evidence="1">Uncharacterized protein</fullName>
    </submittedName>
</protein>
<reference evidence="1 2" key="1">
    <citation type="submission" date="2019-08" db="EMBL/GenBank/DDBJ databases">
        <authorList>
            <person name="Alioto T."/>
            <person name="Alioto T."/>
            <person name="Gomez Garrido J."/>
        </authorList>
    </citation>
    <scope>NUCLEOTIDE SEQUENCE [LARGE SCALE GENOMIC DNA]</scope>
</reference>
<dbReference type="EMBL" id="CABPRJ010000991">
    <property type="protein sequence ID" value="VVC34341.1"/>
    <property type="molecule type" value="Genomic_DNA"/>
</dbReference>
<evidence type="ECO:0000313" key="2">
    <source>
        <dbReference type="Proteomes" id="UP000325440"/>
    </source>
</evidence>
<evidence type="ECO:0000313" key="1">
    <source>
        <dbReference type="EMBL" id="VVC34341.1"/>
    </source>
</evidence>
<sequence length="92" mass="10828">MFNNELFCLHQINRVFKSYCKGTESDEDLINRNSFISSANRSLREFKKFKSLINRINNKGARYEPCGTPDRTSNGFEVKFLCNTFEFCSVYF</sequence>